<dbReference type="Gene3D" id="2.20.70.140">
    <property type="match status" value="6"/>
</dbReference>
<feature type="domain" description="Trimeric autotransporter adhesin YadA-like head" evidence="4">
    <location>
        <begin position="236"/>
        <end position="261"/>
    </location>
</feature>
<evidence type="ECO:0000256" key="2">
    <source>
        <dbReference type="ARBA" id="ARBA00022927"/>
    </source>
</evidence>
<accession>A0A0S2FBZ1</accession>
<keyword evidence="7" id="KW-1185">Reference proteome</keyword>
<keyword evidence="2" id="KW-0653">Protein transport</keyword>
<dbReference type="InterPro" id="IPR045584">
    <property type="entry name" value="Pilin-like"/>
</dbReference>
<feature type="domain" description="Trimeric autotransporter adhesin YadA-like stalk" evidence="5">
    <location>
        <begin position="1497"/>
        <end position="1528"/>
    </location>
</feature>
<dbReference type="InterPro" id="IPR018247">
    <property type="entry name" value="EF_Hand_1_Ca_BS"/>
</dbReference>
<feature type="domain" description="Trimeric autotransporter adhesin YadA-like stalk" evidence="5">
    <location>
        <begin position="700"/>
        <end position="740"/>
    </location>
</feature>
<dbReference type="Proteomes" id="UP000060787">
    <property type="component" value="Chromosome"/>
</dbReference>
<dbReference type="Gene3D" id="1.20.5.2280">
    <property type="match status" value="1"/>
</dbReference>
<keyword evidence="1" id="KW-0813">Transport</keyword>
<feature type="domain" description="Trimeric autotransporter adhesin YadA-like stalk" evidence="5">
    <location>
        <begin position="2061"/>
        <end position="2101"/>
    </location>
</feature>
<dbReference type="CDD" id="cd12820">
    <property type="entry name" value="LbR_YadA-like"/>
    <property type="match status" value="2"/>
</dbReference>
<evidence type="ECO:0000313" key="6">
    <source>
        <dbReference type="EMBL" id="ALN81014.1"/>
    </source>
</evidence>
<evidence type="ECO:0000256" key="1">
    <source>
        <dbReference type="ARBA" id="ARBA00022448"/>
    </source>
</evidence>
<feature type="domain" description="Trimeric autotransporter adhesin YadA-like head" evidence="4">
    <location>
        <begin position="99"/>
        <end position="122"/>
    </location>
</feature>
<gene>
    <name evidence="6" type="ORF">LA76x_2884</name>
</gene>
<dbReference type="Gene3D" id="4.10.80.270">
    <property type="match status" value="1"/>
</dbReference>
<feature type="domain" description="Trimeric autotransporter adhesin YadA-like head" evidence="4">
    <location>
        <begin position="264"/>
        <end position="290"/>
    </location>
</feature>
<evidence type="ECO:0000259" key="4">
    <source>
        <dbReference type="Pfam" id="PF05658"/>
    </source>
</evidence>
<evidence type="ECO:0000313" key="7">
    <source>
        <dbReference type="Proteomes" id="UP000060787"/>
    </source>
</evidence>
<proteinExistence type="predicted"/>
<dbReference type="GO" id="GO:0019867">
    <property type="term" value="C:outer membrane"/>
    <property type="evidence" value="ECO:0007669"/>
    <property type="project" value="InterPro"/>
</dbReference>
<dbReference type="PROSITE" id="PS00018">
    <property type="entry name" value="EF_HAND_1"/>
    <property type="match status" value="1"/>
</dbReference>
<dbReference type="SUPFAM" id="SSF54523">
    <property type="entry name" value="Pili subunits"/>
    <property type="match status" value="1"/>
</dbReference>
<feature type="domain" description="Trimeric autotransporter adhesin YadA-like stalk" evidence="5">
    <location>
        <begin position="476"/>
        <end position="516"/>
    </location>
</feature>
<dbReference type="InterPro" id="IPR008635">
    <property type="entry name" value="Coiled_stalk_dom"/>
</dbReference>
<feature type="domain" description="Trimeric autotransporter adhesin YadA-like head" evidence="4">
    <location>
        <begin position="2031"/>
        <end position="2055"/>
    </location>
</feature>
<feature type="domain" description="Trimeric autotransporter adhesin YadA-like stalk" evidence="5">
    <location>
        <begin position="358"/>
        <end position="394"/>
    </location>
</feature>
<dbReference type="Gene3D" id="2.150.10.10">
    <property type="entry name" value="Serralysin-like metalloprotease, C-terminal"/>
    <property type="match status" value="7"/>
</dbReference>
<dbReference type="EMBL" id="CP011129">
    <property type="protein sequence ID" value="ALN81014.1"/>
    <property type="molecule type" value="Genomic_DNA"/>
</dbReference>
<feature type="domain" description="Trimeric autotransporter adhesin YadA-like head" evidence="4">
    <location>
        <begin position="124"/>
        <end position="149"/>
    </location>
</feature>
<feature type="domain" description="Trimeric autotransporter adhesin YadA-like stalk" evidence="5">
    <location>
        <begin position="1555"/>
        <end position="1597"/>
    </location>
</feature>
<feature type="domain" description="Trimeric autotransporter adhesin YadA-like head" evidence="4">
    <location>
        <begin position="1350"/>
        <end position="1373"/>
    </location>
</feature>
<evidence type="ECO:0000259" key="5">
    <source>
        <dbReference type="Pfam" id="PF05662"/>
    </source>
</evidence>
<feature type="domain" description="Trimeric autotransporter adhesin YadA-like stalk" evidence="5">
    <location>
        <begin position="1922"/>
        <end position="1960"/>
    </location>
</feature>
<feature type="domain" description="Trimeric autotransporter adhesin YadA-like head" evidence="4">
    <location>
        <begin position="1851"/>
        <end position="1877"/>
    </location>
</feature>
<reference evidence="6 7" key="1">
    <citation type="journal article" date="2015" name="BMC Genomics">
        <title>Comparative genomics and metabolic profiling of the genus Lysobacter.</title>
        <authorList>
            <person name="de Bruijn I."/>
            <person name="Cheng X."/>
            <person name="de Jager V."/>
            <person name="Exposito R.G."/>
            <person name="Watrous J."/>
            <person name="Patel N."/>
            <person name="Postma J."/>
            <person name="Dorrestein P.C."/>
            <person name="Kobayashi D."/>
            <person name="Raaijmakers J.M."/>
        </authorList>
    </citation>
    <scope>NUCLEOTIDE SEQUENCE [LARGE SCALE GENOMIC DNA]</scope>
    <source>
        <strain evidence="6 7">76</strain>
    </source>
</reference>
<feature type="domain" description="Trimeric autotransporter adhesin YadA-like head" evidence="4">
    <location>
        <begin position="1319"/>
        <end position="1345"/>
    </location>
</feature>
<feature type="domain" description="Trimeric autotransporter adhesin YadA-like head" evidence="4">
    <location>
        <begin position="1432"/>
        <end position="1457"/>
    </location>
</feature>
<dbReference type="eggNOG" id="COG5295">
    <property type="taxonomic scope" value="Bacteria"/>
</dbReference>
<feature type="domain" description="Trimeric autotransporter adhesin YadA-like head" evidence="4">
    <location>
        <begin position="57"/>
        <end position="80"/>
    </location>
</feature>
<feature type="domain" description="Trimeric autotransporter adhesin YadA-like head" evidence="4">
    <location>
        <begin position="1375"/>
        <end position="1398"/>
    </location>
</feature>
<dbReference type="InterPro" id="IPR008640">
    <property type="entry name" value="Adhesin_Head_dom"/>
</dbReference>
<sequence length="2242" mass="215655">MSKADATESIAVGENAHAKGAGAIALGGSFTEASAAEALAIDAIAIGRDADVSETSVGSIAIGNKAKANALDTVALGQSATASAQYASAFGDSANAAALSATAVGYVATASGLRSTAVGTESDATGDESVALGEFAQATAAGAVALGAGTSTTAAAHANAVDSVAIGRGAGVGAANTSGIALGRGATVNGAFGIAQGDGVVSGATGRNVAIGSTGTTANSSSAIGGAVAIGRAQTANGNGAVAIGDPNTATGTGAVAVGADNNANGQGAVALGNLNTATGQGSVALGNSSSAGAAGAVAIGDGASAGIARSVALGSGSTTAAAVGTASTVIRGTTYNFAGTAPTSTVSVGTAGAERTVTNVAAGRLSGTSTDAVNGSQLFATNQAVQAAGAGFGLTAQGANGSNVDPSEAVDLKNTDGNIAVSKVAGDNNVNFDLADDITVNSVTAGNSRLDNTGLVITGGPSVTAAGINAGGQVISNVAAGVAATDGVNKSQLDAVGATANAGFNVSAQGANATNVAPGETVDLNNTDGNIVVSKTGADDNVSFELADDITVNSVTAGATTLNNTGLTITGGPSVTAAGINAGNQVITNVAAGVAATDGVNKSQLDAVGATANAGFNVSAQGANATNVAPGQTVDLNNTDGNIVVSKTGADDNVSFDLADDITVNSVTAGATTLNNTGLTITGGPSVTAAGINAGNQVITNVAAGVAATDGVNKSQLDAVGATANAGFNVSAQGANATNVAPGETVDLNNTDGNIVVSKTGADDNVSFELADDITVNSVTAGATTLNNTGLTITGGPSVTAAGINAGNQVITNVAAGVAGTDGVNKSQLDAVGATANAGFNVSAQGANATNVAPGETVDLNNTDGNIVVSKTGADDNVSFELADDITVNSVTAGATMLNNTGLTIAGGPSVTAAGINAGGQVITNVAAGVAGTDGVNKSQLDAVAGGSTTQGMNFTGNDATAGDVHRDLGQTLSIRGDATAAGSYSGGNIKTVTDPTTGAINVQLADSPKFGNVVINDGGSGRISGVTAGTAATDAVNKSQLDAVGATANAGFNVSAQGANSTNVAPGETVDFNNTDGNIVVSKTGADDNVAFDLADDITVNSVTAGATTLNNTGLTIAGGPSVTSAGINAGGQVITNVAAGVAGTDGVNKSQLDAVAGGSTSLGLNFTGNDNAAGDVHRDLGQTLSIRGDATAAGSYSGGNIKTVTDPTTGAINVQLADAPKFGNVVVNDGGSGKISGVTAADLSAASTEAVNGSQLFQTNQDVAALGTRVTTNEGDIAALNNVVGPTDQAYQDANGHGVRYVRTNDTGLPESDAFATGANSTAIGYNAQASAEETLAIGENSVANQLSATAIGSGAQSTGEYAIALGDNARASGRHSLAVGDEATASGVFATSVGVLSDASGDFSSALGIEAKASGRRSLALGHFAASSAELAIAIGADSQASHAGSVALGANAVANGATLGTAAYVPPASTYAVAGTAPVGEVSVGAAGAERRLTNVAAGAGDTDAANISQLKAVDSKITSLGQDSLLWDPTANGGAGAYNANHLGTGPNKIVNVAAADLSAASTDAVNGSQLFQTNQDVAALDSRVTTNEGDIANLDNRVTTNEGDITNIKNQMGPTDPAYLQQNGRGTRYARTNDTGLAEDDAHAQGVGSTAVGYNATSSAADAVAIGRGSQASHAGSVALGAGSVANGSTLGNAAYLVGGTATGEVNVGNRRVTGVAAGSEDTDAANVGQLKAVATSATQAEQRSVKYDWNDLDADGEIDPGEVDYSKATLAGPTSTDGGVTGGSKITNLAQGEVSATSTDAVNGAQLYNVAGPNDATYISQNGRGTRYARTNDTGLAEADAHAQAVGSSAVGYNATASAGNAVAVGRDSVAGHANSVALGAGSSTTAGAQSGYNAAYVGSSNSTGQVQVGGRTIGGVAAGSAADDAVNVGQLQAGVNDAVTQANAYTDTRVDQIAGNVAQYDNRISTVEGDVNSVKNGSAGLFQVSQDNTAAPTVSGANASAGGAGAVASGTGSTALGNGAIASANNAVALGAGSVANQEGTVSVGSAGNERRVSNVAAGTSDTDAVNVAQLKGFTTGGLQYDKNADGSNNTNSVTFNPNGSGETTLRNVAAGKAPTDAVNVSQLGQAVTTANSYTDSQVATVRNDVWKLGDDVRRLERNMHSGIATAIAIKPAPYVAGRTTYYAGFGAYKSEAAFGVSLRHTADNGRWSLEGGASSNSDGIGAYIGVSGVLGD</sequence>
<feature type="domain" description="Trimeric autotransporter adhesin YadA-like stalk" evidence="5">
    <location>
        <begin position="2117"/>
        <end position="2153"/>
    </location>
</feature>
<feature type="domain" description="Trimeric autotransporter adhesin YadA-like stalk" evidence="5">
    <location>
        <begin position="588"/>
        <end position="628"/>
    </location>
</feature>
<feature type="domain" description="Trimeric autotransporter adhesin YadA-like head" evidence="4">
    <location>
        <begin position="1651"/>
        <end position="1677"/>
    </location>
</feature>
<dbReference type="Pfam" id="PF05658">
    <property type="entry name" value="YadA_head"/>
    <property type="match status" value="14"/>
</dbReference>
<feature type="domain" description="Trimeric autotransporter adhesin YadA-like head" evidence="4">
    <location>
        <begin position="1403"/>
        <end position="1429"/>
    </location>
</feature>
<feature type="compositionally biased region" description="Polar residues" evidence="3">
    <location>
        <begin position="2095"/>
        <end position="2113"/>
    </location>
</feature>
<feature type="domain" description="Trimeric autotransporter adhesin YadA-like stalk" evidence="5">
    <location>
        <begin position="1137"/>
        <end position="1176"/>
    </location>
</feature>
<feature type="domain" description="Trimeric autotransporter adhesin YadA-like stalk" evidence="5">
    <location>
        <begin position="1719"/>
        <end position="1749"/>
    </location>
</feature>
<dbReference type="InterPro" id="IPR011049">
    <property type="entry name" value="Serralysin-like_metalloprot_C"/>
</dbReference>
<organism evidence="6 7">
    <name type="scientific">Lysobacter antibioticus</name>
    <dbReference type="NCBI Taxonomy" id="84531"/>
    <lineage>
        <taxon>Bacteria</taxon>
        <taxon>Pseudomonadati</taxon>
        <taxon>Pseudomonadota</taxon>
        <taxon>Gammaproteobacteria</taxon>
        <taxon>Lysobacterales</taxon>
        <taxon>Lysobacteraceae</taxon>
        <taxon>Lysobacter</taxon>
    </lineage>
</organism>
<dbReference type="SUPFAM" id="SSF101967">
    <property type="entry name" value="Adhesin YadA, collagen-binding domain"/>
    <property type="match status" value="14"/>
</dbReference>
<feature type="domain" description="Trimeric autotransporter adhesin YadA-like head" evidence="4">
    <location>
        <begin position="4"/>
        <end position="28"/>
    </location>
</feature>
<feature type="domain" description="Trimeric autotransporter adhesin YadA-like stalk" evidence="5">
    <location>
        <begin position="812"/>
        <end position="852"/>
    </location>
</feature>
<dbReference type="Gene3D" id="6.10.250.2040">
    <property type="match status" value="3"/>
</dbReference>
<dbReference type="Gene3D" id="2.60.40.4050">
    <property type="match status" value="1"/>
</dbReference>
<feature type="domain" description="Trimeric autotransporter adhesin YadA-like stalk" evidence="5">
    <location>
        <begin position="1024"/>
        <end position="1065"/>
    </location>
</feature>
<name>A0A0S2FBZ1_LYSAN</name>
<dbReference type="GO" id="GO:0015031">
    <property type="term" value="P:protein transport"/>
    <property type="evidence" value="ECO:0007669"/>
    <property type="project" value="UniProtKB-KW"/>
</dbReference>
<dbReference type="PATRIC" id="fig|84531.8.peg.2895"/>
<dbReference type="Gene3D" id="6.20.50.100">
    <property type="match status" value="6"/>
</dbReference>
<protein>
    <submittedName>
        <fullName evidence="6">Xylella fastidiosa surface related family protein</fullName>
    </submittedName>
</protein>
<dbReference type="Gene3D" id="1.20.5.170">
    <property type="match status" value="4"/>
</dbReference>
<feature type="domain" description="Trimeric autotransporter adhesin YadA-like stalk" evidence="5">
    <location>
        <begin position="1237"/>
        <end position="1280"/>
    </location>
</feature>
<dbReference type="STRING" id="84531.LA76x_2884"/>
<feature type="region of interest" description="Disordered" evidence="3">
    <location>
        <begin position="2092"/>
        <end position="2113"/>
    </location>
</feature>
<feature type="domain" description="Trimeric autotransporter adhesin YadA-like stalk" evidence="5">
    <location>
        <begin position="924"/>
        <end position="963"/>
    </location>
</feature>
<feature type="domain" description="Trimeric autotransporter adhesin YadA-like stalk" evidence="5">
    <location>
        <begin position="1793"/>
        <end position="1825"/>
    </location>
</feature>
<evidence type="ECO:0000256" key="3">
    <source>
        <dbReference type="SAM" id="MobiDB-lite"/>
    </source>
</evidence>
<dbReference type="KEGG" id="lab:LA76x_2884"/>
<dbReference type="Pfam" id="PF05662">
    <property type="entry name" value="YadA_stalk"/>
    <property type="match status" value="16"/>
</dbReference>